<evidence type="ECO:0000259" key="3">
    <source>
        <dbReference type="Pfam" id="PF20693"/>
    </source>
</evidence>
<dbReference type="Proteomes" id="UP000183670">
    <property type="component" value="Unassembled WGS sequence"/>
</dbReference>
<feature type="transmembrane region" description="Helical" evidence="2">
    <location>
        <begin position="170"/>
        <end position="190"/>
    </location>
</feature>
<gene>
    <name evidence="4" type="ORF">SAMN05192581_101466</name>
</gene>
<accession>A0A1G6G4K8</accession>
<name>A0A1G6G4K8_BACOV</name>
<dbReference type="SUPFAM" id="SSF52540">
    <property type="entry name" value="P-loop containing nucleoside triphosphate hydrolases"/>
    <property type="match status" value="1"/>
</dbReference>
<reference evidence="4 5" key="1">
    <citation type="submission" date="2016-10" db="EMBL/GenBank/DDBJ databases">
        <authorList>
            <person name="de Groot N.N."/>
        </authorList>
    </citation>
    <scope>NUCLEOTIDE SEQUENCE [LARGE SCALE GENOMIC DNA]</scope>
    <source>
        <strain evidence="4 5">NLAE-zl-C500</strain>
    </source>
</reference>
<feature type="domain" description="YobI-like P-loop NTPase" evidence="3">
    <location>
        <begin position="49"/>
        <end position="428"/>
    </location>
</feature>
<evidence type="ECO:0000256" key="1">
    <source>
        <dbReference type="SAM" id="Coils"/>
    </source>
</evidence>
<keyword evidence="2" id="KW-0472">Membrane</keyword>
<keyword evidence="2" id="KW-1133">Transmembrane helix</keyword>
<feature type="coiled-coil region" evidence="1">
    <location>
        <begin position="559"/>
        <end position="586"/>
    </location>
</feature>
<dbReference type="EMBL" id="FMYE01000014">
    <property type="protein sequence ID" value="SDB76902.1"/>
    <property type="molecule type" value="Genomic_DNA"/>
</dbReference>
<dbReference type="InterPro" id="IPR048428">
    <property type="entry name" value="YobI-NTPase"/>
</dbReference>
<protein>
    <recommendedName>
        <fullName evidence="3">YobI-like P-loop NTPase domain-containing protein</fullName>
    </recommendedName>
</protein>
<dbReference type="RefSeq" id="WP_046151579.1">
    <property type="nucleotide sequence ID" value="NZ_FMYE01000014.1"/>
</dbReference>
<evidence type="ECO:0000313" key="5">
    <source>
        <dbReference type="Proteomes" id="UP000183670"/>
    </source>
</evidence>
<organism evidence="4 5">
    <name type="scientific">Bacteroides ovatus</name>
    <dbReference type="NCBI Taxonomy" id="28116"/>
    <lineage>
        <taxon>Bacteria</taxon>
        <taxon>Pseudomonadati</taxon>
        <taxon>Bacteroidota</taxon>
        <taxon>Bacteroidia</taxon>
        <taxon>Bacteroidales</taxon>
        <taxon>Bacteroidaceae</taxon>
        <taxon>Bacteroides</taxon>
    </lineage>
</organism>
<dbReference type="AlphaFoldDB" id="A0A1G6G4K8"/>
<dbReference type="InterPro" id="IPR027417">
    <property type="entry name" value="P-loop_NTPase"/>
</dbReference>
<evidence type="ECO:0000256" key="2">
    <source>
        <dbReference type="SAM" id="Phobius"/>
    </source>
</evidence>
<keyword evidence="1" id="KW-0175">Coiled coil</keyword>
<sequence>MKIWITIKQQINKYRSIIREWFSDNQNKVTKLPYKPLSPTDNAEDCEVYFNALSWALSNKKQIKNIAISGPYGSGKSSILQTFIKREEQRSLKSKKWFSKKDHFLNISLATFEVPKKAKTVARDEENEHSTNSDTQRLIELSLLQQLFYRETNSKTPDSRLKRIHRQKSWNLLIQTIATMIFAISIIILFQPKRLDLFFNFESEIFSSDIAKYIAVIAFIVEIFLIIYKSSRSIIGLSIKKLNLQGAEIEIDKSISKSILNNHIDEIIYFFEATNYNVVIIEDLDRFGDSEVFTKLREINLLINNSKKIDRDVVFIYAIKDDMFQDKDRAKFFDFMLPVIPIVNFSNSGDRLKKMLKESSTKIDNELIDDLSLFIDDMRLLYNIMNEFHVYATKDSNQLDMNKLLAIIVYKNLFPKDFTDLSENKGELFNTINSKNRYIQEAVSKIEKEIKSIKERLRESDAYFTSNIKELRTLYVSKVCDSIMKNDFMGLRDDDKFVNIAYFTNDDTFSKIKNGTIEFYSLNTYYGRKTANSQSLNFKEIEKQVNPNFTYDQREKIILDKQSKNNNDLKKEIIELQAEQNSIKKSSLKQILSEGKIKVNCDDIKKGELIDILLRNGYINENYLDYISIFHEGALSKSDYQFLINVKRELAPQFDYVLHKKEELLKRINIFTFEKECILNFDIVDTLLECNYTNELTVLFNQLLNEQEITIRFIDEYIDRAKFQDLFVIKLCSYWHNIWRYILSESSYIDERKEQYFLLIMKYAKIEDLKEIFNENDSYIANYSDFFIIDMDNKVRRGLVESLGIVFNTINSESPKEDLMFLMNNCYYEINIEMLKAIIPEDKFDLEKFKTNNYSYLRESDLNSIVTYIEENTNTYVEKILIGIADNTKENIDSYTLLLNNSDLKLELKEKLIQKIDTVINDITTITGIKEAHSLFHYSKVKPTWDNIQAMFANDSDLLSTSVITFLNQDNNAIALSKSRMTTAINEDGVEVYSKLCKALIHEKSINDVSYKLLLQSIPWCYNNFDPSLITTERMKVLIESNKVQKVVAGYDFLRLNYKDLNVQLIENAPDKFIEQVDQIVFDTSDMELLLSSSKICKEMKFRFINSVNESIIVNSIDNAKFVLDNVLLDSNQYSVSDSLKVQLIKKKELSKIDRIKLFLRIHDYLDNDEIILFLVSLGSPYDEIANSRKSPKIQRNKLNEDFMKILIQKEIIISYSNKNDQIYHSTKK</sequence>
<proteinExistence type="predicted"/>
<keyword evidence="2" id="KW-0812">Transmembrane</keyword>
<evidence type="ECO:0000313" key="4">
    <source>
        <dbReference type="EMBL" id="SDB76902.1"/>
    </source>
</evidence>
<dbReference type="Pfam" id="PF20693">
    <property type="entry name" value="YobI-ATPase"/>
    <property type="match status" value="1"/>
</dbReference>